<accession>A0AAV1NFB6</accession>
<proteinExistence type="predicted"/>
<reference evidence="3 4" key="1">
    <citation type="submission" date="2024-01" db="EMBL/GenBank/DDBJ databases">
        <authorList>
            <person name="Alioto T."/>
            <person name="Alioto T."/>
            <person name="Gomez Garrido J."/>
        </authorList>
    </citation>
    <scope>NUCLEOTIDE SEQUENCE [LARGE SCALE GENOMIC DNA]</scope>
</reference>
<keyword evidence="4" id="KW-1185">Reference proteome</keyword>
<keyword evidence="2" id="KW-0812">Transmembrane</keyword>
<gene>
    <name evidence="3" type="ORF">FSCOSCO3_A023092</name>
</gene>
<evidence type="ECO:0000313" key="4">
    <source>
        <dbReference type="Proteomes" id="UP001314229"/>
    </source>
</evidence>
<feature type="region of interest" description="Disordered" evidence="1">
    <location>
        <begin position="695"/>
        <end position="731"/>
    </location>
</feature>
<feature type="compositionally biased region" description="Polar residues" evidence="1">
    <location>
        <begin position="702"/>
        <end position="711"/>
    </location>
</feature>
<keyword evidence="2" id="KW-0472">Membrane</keyword>
<keyword evidence="2" id="KW-1133">Transmembrane helix</keyword>
<organism evidence="3 4">
    <name type="scientific">Scomber scombrus</name>
    <name type="common">Atlantic mackerel</name>
    <name type="synonym">Scomber vernalis</name>
    <dbReference type="NCBI Taxonomy" id="13677"/>
    <lineage>
        <taxon>Eukaryota</taxon>
        <taxon>Metazoa</taxon>
        <taxon>Chordata</taxon>
        <taxon>Craniata</taxon>
        <taxon>Vertebrata</taxon>
        <taxon>Euteleostomi</taxon>
        <taxon>Actinopterygii</taxon>
        <taxon>Neopterygii</taxon>
        <taxon>Teleostei</taxon>
        <taxon>Neoteleostei</taxon>
        <taxon>Acanthomorphata</taxon>
        <taxon>Pelagiaria</taxon>
        <taxon>Scombriformes</taxon>
        <taxon>Scombridae</taxon>
        <taxon>Scomber</taxon>
    </lineage>
</organism>
<feature type="transmembrane region" description="Helical" evidence="2">
    <location>
        <begin position="770"/>
        <end position="793"/>
    </location>
</feature>
<dbReference type="AlphaFoldDB" id="A0AAV1NFB6"/>
<evidence type="ECO:0000313" key="3">
    <source>
        <dbReference type="EMBL" id="CAK6958177.1"/>
    </source>
</evidence>
<comment type="caution">
    <text evidence="3">The sequence shown here is derived from an EMBL/GenBank/DDBJ whole genome shotgun (WGS) entry which is preliminary data.</text>
</comment>
<dbReference type="Proteomes" id="UP001314229">
    <property type="component" value="Unassembled WGS sequence"/>
</dbReference>
<evidence type="ECO:0000256" key="1">
    <source>
        <dbReference type="SAM" id="MobiDB-lite"/>
    </source>
</evidence>
<protein>
    <submittedName>
        <fullName evidence="3">Protein NYNRIN-like</fullName>
    </submittedName>
</protein>
<name>A0AAV1NFB6_SCOSC</name>
<sequence length="1012" mass="116511">MKKLLKTNPHLKNVPFKTAELMTPREWMQTKLGFYYVEPFLTDIAEWTDNRYPRDGSFSKSKLDIIKGYLLDNTAVPSPNWDLGYMNDVFKAWNLMSEQWPENIQKPKKRKPKTLTFMTQDSEKPDPTHSAVNHTVSIYPNLHNFVHPPAYESDDDYDLMVACSGISHTKTKSSKDIAKVIPTIIFPDVDNISTQTKIWRKQCIDEWLQNCQKAFESMKRKYKSDQLCDEQMKYATECMAKEFRRMLTVIKTGHDIEVNEISKGLIDSFKSTVKRYQRETDVRLNLNVPLDTKQIQAIISRISETDAKQVCDMINYFVTQSDQSDHPQGHDIKVMTPLMTFDDRVLDKPLSLAEISRITQDAPSPLNNPHGFINWWRTALMHSSLSGKDVRYILTTLMPNVTVDTLMKECYTLDFDNDGPIEGEIQLENKYPWLKRKHREDHLIELTAFLKKNAGHDRDVSQVLNCKRKPNEPMYEYASRFQKCWKEQAKLEMKTEEDPFFISMFLNGLDPTAAYTLKLSAPDIYSLNPGALLKKIRELDAVGLFTTVKPKIQGSQVLFESDENNTMLFQQIPPRDRDGNTIYGGPGQMGPPTPKIGFGYLPQRAVNASFPPWLNTVVIAAQISDPPFTINDLLTFQKQAPDAEIRLWQKKECHQDVDDLWKFRDNRIVLPKLAYDSLISYVHGVTHVNYKASETDRRRTTLRPTNTSSIGDTDGGQGQRPTTMDPCHQSQGCAPSERSINSSDELIEIRQNCNINKTHDTSVKYNLPQAYLYINLVIACCILACCVTIPYVLIACNTNTDTIVTCENNNTSKDNWKPESDNNTLTRQEELLSNDTYKRMRRAIPARITKPKPYLEVGMLQHVPITDLEMQCLYYPLTPNATQSYYIQNVTYVTLEEYTVDVRVEYQSVTNEVIVTRTIVLSVITERPTVEFCNAVWKDLLPNFFVHLDQDAFVYFQPIVLKATQIKSPQLSDTSNRTLDLALRRKYVYFHTTQLARILRTLLDCKDREVSS</sequence>
<evidence type="ECO:0000256" key="2">
    <source>
        <dbReference type="SAM" id="Phobius"/>
    </source>
</evidence>
<dbReference type="EMBL" id="CAWUFR010000032">
    <property type="protein sequence ID" value="CAK6958177.1"/>
    <property type="molecule type" value="Genomic_DNA"/>
</dbReference>